<dbReference type="AlphaFoldDB" id="A0A917DVM9"/>
<dbReference type="Pfam" id="PF03747">
    <property type="entry name" value="ADP_ribosyl_GH"/>
    <property type="match status" value="1"/>
</dbReference>
<dbReference type="Gene3D" id="1.10.4080.10">
    <property type="entry name" value="ADP-ribosylation/Crystallin J1"/>
    <property type="match status" value="1"/>
</dbReference>
<organism evidence="2 3">
    <name type="scientific">Emticicia aquatilis</name>
    <dbReference type="NCBI Taxonomy" id="1537369"/>
    <lineage>
        <taxon>Bacteria</taxon>
        <taxon>Pseudomonadati</taxon>
        <taxon>Bacteroidota</taxon>
        <taxon>Cytophagia</taxon>
        <taxon>Cytophagales</taxon>
        <taxon>Leadbetterellaceae</taxon>
        <taxon>Emticicia</taxon>
    </lineage>
</organism>
<dbReference type="InterPro" id="IPR036705">
    <property type="entry name" value="Ribosyl_crysJ1_sf"/>
</dbReference>
<comment type="cofactor">
    <cofactor evidence="1">
        <name>Mg(2+)</name>
        <dbReference type="ChEBI" id="CHEBI:18420"/>
    </cofactor>
    <text evidence="1">Binds 2 magnesium ions per subunit.</text>
</comment>
<dbReference type="GO" id="GO:0046872">
    <property type="term" value="F:metal ion binding"/>
    <property type="evidence" value="ECO:0007669"/>
    <property type="project" value="UniProtKB-KW"/>
</dbReference>
<evidence type="ECO:0000313" key="2">
    <source>
        <dbReference type="EMBL" id="GGD71706.1"/>
    </source>
</evidence>
<protein>
    <recommendedName>
        <fullName evidence="4">ADP-ribosylglycohydrolase family protein</fullName>
    </recommendedName>
</protein>
<feature type="binding site" evidence="1">
    <location>
        <position position="313"/>
    </location>
    <ligand>
        <name>Mg(2+)</name>
        <dbReference type="ChEBI" id="CHEBI:18420"/>
        <label>1</label>
    </ligand>
</feature>
<sequence>MPQIQKLNLNMKNKLLLIIFCLLSTLTYAQKMITMSKEKLKDKIMGGWAGQTIGVTFGAPVEFKFNGTMINDYQKIPWYDGLLQKTMTNNPGVYDDLYMDLTFVEVFEREGLDAPVESHAKSYANAGYMLWHANQAARYNILQGIMPPASGHWLNNPHADCIDYQIEADFAGLMSPGMPNTASKISDKIGHIMNYGDGWYGGVYIGAMYSLALTSNDINYVVNEALKTIPKESQYYKCIADVIKWHKMYPDNWKKTWFELQQKWTNDIGCPDGVFAPFNIDATINSAYVVLGLLYGKGDFTQTMEITTRCGQDADCNPSSAGGILGAMLGYKAIPEYWKLGLKAIEDMDFKYTSTSLNDVYEIGTKHALQNIERNGGKVSGDMITIKSQIPTAVRFEESFKGHYPLDKKWIGKNLENEIELDFEGNGFVVKGEAKPKEGSSWDSKSDKFAQIEVYVDGKLHETAKLPVKFTTRRHEICWKYELSDAPHKVKLKLLNPDPEMICYLSELIWYSSKPQQKMTIGTFGPYKKK</sequence>
<evidence type="ECO:0000313" key="3">
    <source>
        <dbReference type="Proteomes" id="UP000609064"/>
    </source>
</evidence>
<dbReference type="Proteomes" id="UP000609064">
    <property type="component" value="Unassembled WGS sequence"/>
</dbReference>
<keyword evidence="1" id="KW-0460">Magnesium</keyword>
<gene>
    <name evidence="2" type="ORF">GCM10011514_39780</name>
</gene>
<accession>A0A917DVM9</accession>
<name>A0A917DVM9_9BACT</name>
<dbReference type="SUPFAM" id="SSF101478">
    <property type="entry name" value="ADP-ribosylglycohydrolase"/>
    <property type="match status" value="1"/>
</dbReference>
<evidence type="ECO:0000256" key="1">
    <source>
        <dbReference type="PIRSR" id="PIRSR605502-1"/>
    </source>
</evidence>
<evidence type="ECO:0008006" key="4">
    <source>
        <dbReference type="Google" id="ProtNLM"/>
    </source>
</evidence>
<reference evidence="2" key="2">
    <citation type="submission" date="2020-09" db="EMBL/GenBank/DDBJ databases">
        <authorList>
            <person name="Sun Q."/>
            <person name="Zhou Y."/>
        </authorList>
    </citation>
    <scope>NUCLEOTIDE SEQUENCE</scope>
    <source>
        <strain evidence="2">CGMCC 1.15958</strain>
    </source>
</reference>
<comment type="caution">
    <text evidence="2">The sequence shown here is derived from an EMBL/GenBank/DDBJ whole genome shotgun (WGS) entry which is preliminary data.</text>
</comment>
<dbReference type="InterPro" id="IPR005502">
    <property type="entry name" value="Ribosyl_crysJ1"/>
</dbReference>
<keyword evidence="3" id="KW-1185">Reference proteome</keyword>
<feature type="binding site" evidence="1">
    <location>
        <position position="315"/>
    </location>
    <ligand>
        <name>Mg(2+)</name>
        <dbReference type="ChEBI" id="CHEBI:18420"/>
        <label>1</label>
    </ligand>
</feature>
<keyword evidence="1" id="KW-0479">Metal-binding</keyword>
<reference evidence="2" key="1">
    <citation type="journal article" date="2014" name="Int. J. Syst. Evol. Microbiol.">
        <title>Complete genome sequence of Corynebacterium casei LMG S-19264T (=DSM 44701T), isolated from a smear-ripened cheese.</title>
        <authorList>
            <consortium name="US DOE Joint Genome Institute (JGI-PGF)"/>
            <person name="Walter F."/>
            <person name="Albersmeier A."/>
            <person name="Kalinowski J."/>
            <person name="Ruckert C."/>
        </authorList>
    </citation>
    <scope>NUCLEOTIDE SEQUENCE</scope>
    <source>
        <strain evidence="2">CGMCC 1.15958</strain>
    </source>
</reference>
<proteinExistence type="predicted"/>
<dbReference type="EMBL" id="BMKK01000009">
    <property type="protein sequence ID" value="GGD71706.1"/>
    <property type="molecule type" value="Genomic_DNA"/>
</dbReference>